<dbReference type="SUPFAM" id="SSF56601">
    <property type="entry name" value="beta-lactamase/transpeptidase-like"/>
    <property type="match status" value="1"/>
</dbReference>
<keyword evidence="6" id="KW-1185">Reference proteome</keyword>
<evidence type="ECO:0000259" key="4">
    <source>
        <dbReference type="Pfam" id="PF05223"/>
    </source>
</evidence>
<feature type="domain" description="NTF2-like N-terminal transpeptidase" evidence="4">
    <location>
        <begin position="57"/>
        <end position="164"/>
    </location>
</feature>
<dbReference type="KEGG" id="shaw:CEB94_17210"/>
<dbReference type="InterPro" id="IPR050515">
    <property type="entry name" value="Beta-lactam/transpept"/>
</dbReference>
<keyword evidence="2" id="KW-0472">Membrane</keyword>
<evidence type="ECO:0000259" key="3">
    <source>
        <dbReference type="Pfam" id="PF00905"/>
    </source>
</evidence>
<dbReference type="EMBL" id="CP021978">
    <property type="protein sequence ID" value="QCD56412.1"/>
    <property type="molecule type" value="Genomic_DNA"/>
</dbReference>
<feature type="region of interest" description="Disordered" evidence="1">
    <location>
        <begin position="558"/>
        <end position="593"/>
    </location>
</feature>
<dbReference type="Gene3D" id="3.40.710.10">
    <property type="entry name" value="DD-peptidase/beta-lactamase superfamily"/>
    <property type="match status" value="1"/>
</dbReference>
<name>A0A6G5RFQ7_9ACTN</name>
<reference evidence="5 6" key="1">
    <citation type="submission" date="2017-06" db="EMBL/GenBank/DDBJ databases">
        <title>Complete Genome Sequence of Streptomyces hawaiiensis NRRL 15010 and insights into acyldepsipeptides biosynthesis.</title>
        <authorList>
            <person name="Mariita R.M."/>
            <person name="Sello J.K."/>
        </authorList>
    </citation>
    <scope>NUCLEOTIDE SEQUENCE [LARGE SCALE GENOMIC DNA]</scope>
    <source>
        <strain evidence="5 6">ATCC 12236</strain>
    </source>
</reference>
<sequence>MGKGVKAAVIGGVFAVMVGGAGYGTYNIMSALNGDGGGTGGVAAETKSGPPGTDEVKETAAKFFTAWEKGAAATAASYTNNDAAAEELLTAFGDDAHLTDVKITPGAARGITVPYTVKAKVVYDGKSKALTYRSELKVVRGLTTGRALVDWQPSVVHPELKKGDTLVTEQSATPPIEAVGRDGSELTKEEYPSLGPVLDALRDKYGEKAGGAPGVELVIRHAGDGAADTPLLTLAKGKPGKLTTTISPSAQAAAEKAVKRFAQSSVVAVKASTGEVLAVANNRTDGFNAAFQGEAAPGSTMKIITAAMLIDNGVTSMNGPAPCPDTAVWQSQTFKNLTNMKANESATLANSFMRSCNTAFIKLIDEKPLTDASLTQEAEQRFGLGQDNWTTGIASFDGSVPAVDGPDRAAGAIGQGQVQMSPLNMASVTATAITGAFRQPYLVSPGLDGRELAQAQGLRASTAAQLKQMMRLTATQGTAAQAMAGLGGDIGAKTGSAEVDGNAKSNSWFTGFRNDIAAAAMTEEGGHGGDAAGPIVAAVLRTGADLTSAGRDSRVVAVVGTSEGNGDPGDSRRKEQQWATEGASPSDGRRDPL</sequence>
<dbReference type="AlphaFoldDB" id="A0A6G5RFQ7"/>
<keyword evidence="2" id="KW-0812">Transmembrane</keyword>
<gene>
    <name evidence="5" type="ORF">CEB94_17210</name>
</gene>
<dbReference type="FunFam" id="3.40.710.10:FF:000061">
    <property type="entry name" value="Penicillin-binding protein A"/>
    <property type="match status" value="1"/>
</dbReference>
<dbReference type="GO" id="GO:0071555">
    <property type="term" value="P:cell wall organization"/>
    <property type="evidence" value="ECO:0007669"/>
    <property type="project" value="TreeGrafter"/>
</dbReference>
<evidence type="ECO:0000313" key="6">
    <source>
        <dbReference type="Proteomes" id="UP000495940"/>
    </source>
</evidence>
<dbReference type="PANTHER" id="PTHR30627">
    <property type="entry name" value="PEPTIDOGLYCAN D,D-TRANSPEPTIDASE"/>
    <property type="match status" value="1"/>
</dbReference>
<accession>A0A6G5RFQ7</accession>
<evidence type="ECO:0000256" key="1">
    <source>
        <dbReference type="SAM" id="MobiDB-lite"/>
    </source>
</evidence>
<dbReference type="InterPro" id="IPR001460">
    <property type="entry name" value="PCN-bd_Tpept"/>
</dbReference>
<keyword evidence="2" id="KW-1133">Transmembrane helix</keyword>
<dbReference type="Pfam" id="PF00905">
    <property type="entry name" value="Transpeptidase"/>
    <property type="match status" value="1"/>
</dbReference>
<protein>
    <submittedName>
        <fullName evidence="5">Penicillin-binding protein</fullName>
    </submittedName>
</protein>
<dbReference type="GO" id="GO:0071972">
    <property type="term" value="F:peptidoglycan L,D-transpeptidase activity"/>
    <property type="evidence" value="ECO:0007669"/>
    <property type="project" value="TreeGrafter"/>
</dbReference>
<dbReference type="GO" id="GO:0008658">
    <property type="term" value="F:penicillin binding"/>
    <property type="evidence" value="ECO:0007669"/>
    <property type="project" value="InterPro"/>
</dbReference>
<dbReference type="Proteomes" id="UP000495940">
    <property type="component" value="Chromosome"/>
</dbReference>
<feature type="transmembrane region" description="Helical" evidence="2">
    <location>
        <begin position="7"/>
        <end position="26"/>
    </location>
</feature>
<dbReference type="PANTHER" id="PTHR30627:SF24">
    <property type="entry name" value="PENICILLIN-BINDING PROTEIN 4B"/>
    <property type="match status" value="1"/>
</dbReference>
<dbReference type="GO" id="GO:0046677">
    <property type="term" value="P:response to antibiotic"/>
    <property type="evidence" value="ECO:0007669"/>
    <property type="project" value="InterPro"/>
</dbReference>
<dbReference type="InterPro" id="IPR012338">
    <property type="entry name" value="Beta-lactam/transpept-like"/>
</dbReference>
<organism evidence="5 6">
    <name type="scientific">Streptomyces hawaiiensis</name>
    <dbReference type="NCBI Taxonomy" id="67305"/>
    <lineage>
        <taxon>Bacteria</taxon>
        <taxon>Bacillati</taxon>
        <taxon>Actinomycetota</taxon>
        <taxon>Actinomycetes</taxon>
        <taxon>Kitasatosporales</taxon>
        <taxon>Streptomycetaceae</taxon>
        <taxon>Streptomyces</taxon>
    </lineage>
</organism>
<dbReference type="RefSeq" id="WP_175437030.1">
    <property type="nucleotide sequence ID" value="NZ_CP021978.1"/>
</dbReference>
<feature type="domain" description="Penicillin-binding protein transpeptidase" evidence="3">
    <location>
        <begin position="265"/>
        <end position="540"/>
    </location>
</feature>
<dbReference type="Pfam" id="PF05223">
    <property type="entry name" value="MecA_N"/>
    <property type="match status" value="1"/>
</dbReference>
<dbReference type="GO" id="GO:0005886">
    <property type="term" value="C:plasma membrane"/>
    <property type="evidence" value="ECO:0007669"/>
    <property type="project" value="TreeGrafter"/>
</dbReference>
<dbReference type="InterPro" id="IPR007887">
    <property type="entry name" value="MecA_N"/>
</dbReference>
<evidence type="ECO:0000256" key="2">
    <source>
        <dbReference type="SAM" id="Phobius"/>
    </source>
</evidence>
<evidence type="ECO:0000313" key="5">
    <source>
        <dbReference type="EMBL" id="QCD56412.1"/>
    </source>
</evidence>
<proteinExistence type="predicted"/>